<feature type="transmembrane region" description="Helical" evidence="6">
    <location>
        <begin position="318"/>
        <end position="340"/>
    </location>
</feature>
<feature type="repeat" description="ANK" evidence="4">
    <location>
        <begin position="1336"/>
        <end position="1370"/>
    </location>
</feature>
<feature type="transmembrane region" description="Helical" evidence="6">
    <location>
        <begin position="70"/>
        <end position="92"/>
    </location>
</feature>
<protein>
    <submittedName>
        <fullName evidence="8">Caiap protein</fullName>
    </submittedName>
</protein>
<feature type="transmembrane region" description="Helical" evidence="6">
    <location>
        <begin position="284"/>
        <end position="306"/>
    </location>
</feature>
<evidence type="ECO:0000313" key="9">
    <source>
        <dbReference type="Proteomes" id="UP000604046"/>
    </source>
</evidence>
<feature type="transmembrane region" description="Helical" evidence="6">
    <location>
        <begin position="244"/>
        <end position="263"/>
    </location>
</feature>
<feature type="repeat" description="ANK" evidence="4">
    <location>
        <begin position="1227"/>
        <end position="1262"/>
    </location>
</feature>
<keyword evidence="9" id="KW-1185">Reference proteome</keyword>
<evidence type="ECO:0000313" key="8">
    <source>
        <dbReference type="EMBL" id="CAE7346159.1"/>
    </source>
</evidence>
<dbReference type="Pfam" id="PF12796">
    <property type="entry name" value="Ank_2"/>
    <property type="match status" value="2"/>
</dbReference>
<keyword evidence="6" id="KW-0812">Transmembrane</keyword>
<evidence type="ECO:0000256" key="1">
    <source>
        <dbReference type="ARBA" id="ARBA00022737"/>
    </source>
</evidence>
<dbReference type="EMBL" id="CAJNDS010002135">
    <property type="protein sequence ID" value="CAE7346159.1"/>
    <property type="molecule type" value="Genomic_DNA"/>
</dbReference>
<dbReference type="PANTHER" id="PTHR24161:SF124">
    <property type="entry name" value="TRANSIENT RECEPTOR POTENTIAL CHANNEL PYREXIA"/>
    <property type="match status" value="1"/>
</dbReference>
<dbReference type="InterPro" id="IPR036770">
    <property type="entry name" value="Ankyrin_rpt-contain_sf"/>
</dbReference>
<dbReference type="PROSITE" id="PS50297">
    <property type="entry name" value="ANK_REP_REGION"/>
    <property type="match status" value="3"/>
</dbReference>
<comment type="caution">
    <text evidence="5">Lacks conserved residue(s) required for the propagation of feature annotation.</text>
</comment>
<dbReference type="Gene3D" id="3.30.2160.10">
    <property type="entry name" value="Hect, E3 ligase catalytic domain"/>
    <property type="match status" value="1"/>
</dbReference>
<keyword evidence="1" id="KW-0677">Repeat</keyword>
<reference evidence="8" key="1">
    <citation type="submission" date="2021-02" db="EMBL/GenBank/DDBJ databases">
        <authorList>
            <person name="Dougan E. K."/>
            <person name="Rhodes N."/>
            <person name="Thang M."/>
            <person name="Chan C."/>
        </authorList>
    </citation>
    <scope>NUCLEOTIDE SEQUENCE</scope>
</reference>
<evidence type="ECO:0000256" key="4">
    <source>
        <dbReference type="PROSITE-ProRule" id="PRU00023"/>
    </source>
</evidence>
<dbReference type="Proteomes" id="UP000604046">
    <property type="component" value="Unassembled WGS sequence"/>
</dbReference>
<evidence type="ECO:0000256" key="5">
    <source>
        <dbReference type="PROSITE-ProRule" id="PRU00104"/>
    </source>
</evidence>
<dbReference type="PROSITE" id="PS50088">
    <property type="entry name" value="ANK_REPEAT"/>
    <property type="match status" value="4"/>
</dbReference>
<dbReference type="InterPro" id="IPR000569">
    <property type="entry name" value="HECT_dom"/>
</dbReference>
<sequence>MSTDTSNNEGVELASRHIAGQAAQMLLRAASDELPAPPVRRRTTLAGLRRDLHKLEAEQPMWRRQATRALLLYTVARMVANFAMPALVRFARSAETYFSVYGDFQVACDAILRPLVTGLGLYVFVHRMDRFSIKNKLHVWSLLTICCLALPACDESIEQLQRNMGYYFFPNVCMALWQVLCNVLQVYMTSLKLQALGWSRVARCSNALAALGVGLLMVSLFLFWLERLPIMPEFAVDLVRKSCFWVCLRCSFVVLSCQCYALCRAAGRAMTQAAGNDAIKWTAALLYANCCLVLLGPFLSFSSLYVYSMHVFEKLPRLLVTLDVSFQVCNVVFLSGMVGTMPMNLEAFQRLAELSGFGLASARVAFPGHISHSARDCIVSFPGKYSESWDKAVSSVTQKDMFSLACVFLTDAASGLGQHAYTSETRGHCWCHQIYGQVPATTYLSVVEMGSDDQQNSQQTLSFKKADADAMGQRLLVREDQGDLEWEQECAEALLDAEARCAENQYRAPWGCQWFEAWKKNVDRAREQGQVLHVFYFKDSKGKGKMSWEQLCDEKAKQDARKDSGLGVSQTAEVAYLDKIGLRYEEHGIEEFEAFLRSTSVPAATSGTNSSLLAASCLHFLALVEIFAFQWPHQMFQELVRATADVANAKVVHVEDGFGADLSADLVFWRIIAFLQLLRSANERPSQETRFGELMPRGPRLKEGEFVLGGIGKCDAEAEYRRWREQGPSATKALAAVLEDDGFEVTASFALFLAHVDLVPLGFRQRCLQSDMADMVSRARLFRRRVEPLLVRVPRSPRSELRTAAVRQLADAAAPRKLLAKFTGERGSGPGVAKEFLALAMEAVLSAKTGEGYEEGEPAFVYDADSRTYWFSEAATSVPELFQTAGVLLAQALLIGTQLQVNLPPLFYSLLLRELGAAVPELGLADLAALKPSLAKGLQELIDYEGADVAEVFPLDWPRSHELTSQNRAEYVKDYVQWFMQERFQAQMTPLAKAFCGVLGRSHFLKEELDDVQMLKQRLQKFCGVSRFRQRILNQQSILADDAKLADDAQLDLPLHLQLVLLPFCDTSTEQRDELFLAVQGESTGMVEVLLQRPQDPNLLDAFGRSALFEAARTENVHIAGLLLEAGCDPNGPCVSEIARGGQVPNDQTPLVYSAAHGSADMVRLLLTANADPDCASTKTGSRSIHQVLYSQDETNGWPLWKDWELVESKLGLLLDFRANVDAPDRHGRTPLHLACCIEAPCRSHLVELLLAAKANTNLADDDQSTPLHCACERGCVDTVRCLLQNGARCTLKDCFGRTALHAVFASLEAVPYSRAVDLLRLLLKAKANQDAVDDQCGTALHYALTSKDGAPLLVRCLLDAGARMEVADKNGLTALQCALQQTTSTRSSGLRTLFQSLPRPSTRWPRLGGQ</sequence>
<keyword evidence="6" id="KW-0472">Membrane</keyword>
<dbReference type="GO" id="GO:0004842">
    <property type="term" value="F:ubiquitin-protein transferase activity"/>
    <property type="evidence" value="ECO:0007669"/>
    <property type="project" value="InterPro"/>
</dbReference>
<feature type="transmembrane region" description="Helical" evidence="6">
    <location>
        <begin position="165"/>
        <end position="187"/>
    </location>
</feature>
<dbReference type="Gene3D" id="1.25.40.20">
    <property type="entry name" value="Ankyrin repeat-containing domain"/>
    <property type="match status" value="3"/>
</dbReference>
<dbReference type="InterPro" id="IPR002110">
    <property type="entry name" value="Ankyrin_rpt"/>
</dbReference>
<name>A0A812PFS6_9DINO</name>
<feature type="transmembrane region" description="Helical" evidence="6">
    <location>
        <begin position="104"/>
        <end position="125"/>
    </location>
</feature>
<keyword evidence="2 5" id="KW-0833">Ubl conjugation pathway</keyword>
<comment type="caution">
    <text evidence="8">The sequence shown here is derived from an EMBL/GenBank/DDBJ whole genome shotgun (WGS) entry which is preliminary data.</text>
</comment>
<evidence type="ECO:0000259" key="7">
    <source>
        <dbReference type="PROSITE" id="PS50237"/>
    </source>
</evidence>
<keyword evidence="3 4" id="KW-0040">ANK repeat</keyword>
<feature type="transmembrane region" description="Helical" evidence="6">
    <location>
        <begin position="207"/>
        <end position="224"/>
    </location>
</feature>
<dbReference type="PROSITE" id="PS50237">
    <property type="entry name" value="HECT"/>
    <property type="match status" value="1"/>
</dbReference>
<dbReference type="SMART" id="SM00119">
    <property type="entry name" value="HECTc"/>
    <property type="match status" value="1"/>
</dbReference>
<dbReference type="Gene3D" id="3.90.1750.10">
    <property type="entry name" value="Hect, E3 ligase catalytic domains"/>
    <property type="match status" value="1"/>
</dbReference>
<evidence type="ECO:0000256" key="2">
    <source>
        <dbReference type="ARBA" id="ARBA00022786"/>
    </source>
</evidence>
<organism evidence="8 9">
    <name type="scientific">Symbiodinium natans</name>
    <dbReference type="NCBI Taxonomy" id="878477"/>
    <lineage>
        <taxon>Eukaryota</taxon>
        <taxon>Sar</taxon>
        <taxon>Alveolata</taxon>
        <taxon>Dinophyceae</taxon>
        <taxon>Suessiales</taxon>
        <taxon>Symbiodiniaceae</taxon>
        <taxon>Symbiodinium</taxon>
    </lineage>
</organism>
<dbReference type="SUPFAM" id="SSF48403">
    <property type="entry name" value="Ankyrin repeat"/>
    <property type="match status" value="1"/>
</dbReference>
<dbReference type="SUPFAM" id="SSF56204">
    <property type="entry name" value="Hect, E3 ligase catalytic domain"/>
    <property type="match status" value="1"/>
</dbReference>
<feature type="domain" description="HECT" evidence="7">
    <location>
        <begin position="810"/>
        <end position="1015"/>
    </location>
</feature>
<dbReference type="PANTHER" id="PTHR24161">
    <property type="entry name" value="ANK_REP_REGION DOMAIN-CONTAINING PROTEIN-RELATED"/>
    <property type="match status" value="1"/>
</dbReference>
<dbReference type="InterPro" id="IPR035983">
    <property type="entry name" value="Hect_E3_ubiquitin_ligase"/>
</dbReference>
<feature type="repeat" description="ANK" evidence="4">
    <location>
        <begin position="1146"/>
        <end position="1178"/>
    </location>
</feature>
<dbReference type="Pfam" id="PF00632">
    <property type="entry name" value="HECT"/>
    <property type="match status" value="1"/>
</dbReference>
<dbReference type="OrthoDB" id="430968at2759"/>
<feature type="repeat" description="ANK" evidence="4">
    <location>
        <begin position="1263"/>
        <end position="1295"/>
    </location>
</feature>
<gene>
    <name evidence="8" type="primary">caiap</name>
    <name evidence="8" type="ORF">SNAT2548_LOCUS18160</name>
</gene>
<dbReference type="SMART" id="SM00248">
    <property type="entry name" value="ANK"/>
    <property type="match status" value="7"/>
</dbReference>
<proteinExistence type="predicted"/>
<evidence type="ECO:0000256" key="6">
    <source>
        <dbReference type="SAM" id="Phobius"/>
    </source>
</evidence>
<keyword evidence="6" id="KW-1133">Transmembrane helix</keyword>
<accession>A0A812PFS6</accession>
<evidence type="ECO:0000256" key="3">
    <source>
        <dbReference type="ARBA" id="ARBA00023043"/>
    </source>
</evidence>